<dbReference type="InterPro" id="IPR011205">
    <property type="entry name" value="UCP015417_vWA"/>
</dbReference>
<keyword evidence="3" id="KW-1185">Reference proteome</keyword>
<dbReference type="OrthoDB" id="1149618at2759"/>
<proteinExistence type="predicted"/>
<dbReference type="Proteomes" id="UP000631114">
    <property type="component" value="Unassembled WGS sequence"/>
</dbReference>
<dbReference type="AlphaFoldDB" id="A0A835LR09"/>
<feature type="domain" description="DUF7788" evidence="1">
    <location>
        <begin position="1"/>
        <end position="75"/>
    </location>
</feature>
<dbReference type="InterPro" id="IPR056690">
    <property type="entry name" value="DUF7788"/>
</dbReference>
<name>A0A835LR09_9MAGN</name>
<dbReference type="EMBL" id="JADFTS010000007">
    <property type="protein sequence ID" value="KAF9596381.1"/>
    <property type="molecule type" value="Genomic_DNA"/>
</dbReference>
<dbReference type="PANTHER" id="PTHR31373">
    <property type="entry name" value="OS06G0652100 PROTEIN"/>
    <property type="match status" value="1"/>
</dbReference>
<dbReference type="Pfam" id="PF25043">
    <property type="entry name" value="DUF7788"/>
    <property type="match status" value="1"/>
</dbReference>
<comment type="caution">
    <text evidence="2">The sequence shown here is derived from an EMBL/GenBank/DDBJ whole genome shotgun (WGS) entry which is preliminary data.</text>
</comment>
<organism evidence="2 3">
    <name type="scientific">Coptis chinensis</name>
    <dbReference type="NCBI Taxonomy" id="261450"/>
    <lineage>
        <taxon>Eukaryota</taxon>
        <taxon>Viridiplantae</taxon>
        <taxon>Streptophyta</taxon>
        <taxon>Embryophyta</taxon>
        <taxon>Tracheophyta</taxon>
        <taxon>Spermatophyta</taxon>
        <taxon>Magnoliopsida</taxon>
        <taxon>Ranunculales</taxon>
        <taxon>Ranunculaceae</taxon>
        <taxon>Coptidoideae</taxon>
        <taxon>Coptis</taxon>
    </lineage>
</organism>
<reference evidence="2 3" key="1">
    <citation type="submission" date="2020-10" db="EMBL/GenBank/DDBJ databases">
        <title>The Coptis chinensis genome and diversification of protoberbering-type alkaloids.</title>
        <authorList>
            <person name="Wang B."/>
            <person name="Shu S."/>
            <person name="Song C."/>
            <person name="Liu Y."/>
        </authorList>
    </citation>
    <scope>NUCLEOTIDE SEQUENCE [LARGE SCALE GENOMIC DNA]</scope>
    <source>
        <strain evidence="2">HL-2020</strain>
        <tissue evidence="2">Leaf</tissue>
    </source>
</reference>
<dbReference type="PANTHER" id="PTHR31373:SF27">
    <property type="entry name" value="TROVE DOMAIN-CONTAINING PROTEIN"/>
    <property type="match status" value="1"/>
</dbReference>
<protein>
    <recommendedName>
        <fullName evidence="1">DUF7788 domain-containing protein</fullName>
    </recommendedName>
</protein>
<gene>
    <name evidence="2" type="ORF">IFM89_009729</name>
</gene>
<evidence type="ECO:0000259" key="1">
    <source>
        <dbReference type="Pfam" id="PF25043"/>
    </source>
</evidence>
<accession>A0A835LR09</accession>
<evidence type="ECO:0000313" key="2">
    <source>
        <dbReference type="EMBL" id="KAF9596381.1"/>
    </source>
</evidence>
<evidence type="ECO:0000313" key="3">
    <source>
        <dbReference type="Proteomes" id="UP000631114"/>
    </source>
</evidence>
<sequence>MEFDQASANDWETDYKVVQRMFQENGFASVPEIVFWNLQDWSPAITKEWQWIVDFPTVQLVKVFLENDGVVNPVDIMEKAIADPEHEKLVVVV</sequence>